<reference evidence="2" key="1">
    <citation type="submission" date="2018-02" db="EMBL/GenBank/DDBJ databases">
        <authorList>
            <person name="Hausmann B."/>
        </authorList>
    </citation>
    <scope>NUCLEOTIDE SEQUENCE [LARGE SCALE GENOMIC DNA]</scope>
    <source>
        <strain evidence="2">Peat soil MAG SbA1</strain>
    </source>
</reference>
<dbReference type="Proteomes" id="UP000238701">
    <property type="component" value="Unassembled WGS sequence"/>
</dbReference>
<name>A0A2U3KDT3_9BACT</name>
<sequence>MDELQPIPKGRGQLSQVLQSAGEIISVEDVTTTLQMERRQATKLLARWNTQGWIKRLQRGLYAPVPIASLGQSQVLDDPWLIVPTLFGPAYIGGWTAAEHWGLTEQIFRGVCVLTARSVRGKEKTIQGVDFSLKRISKRAMFGTKPLWRGRVKVEISNPAKTIIDMLDDPAIGGGIRHVSDCLEKYFSENKGTAEELISIGERLANGAVFKRLGFLAERRGGPDELIEGCRERLTAGNAKLDPAVPSRKLVKRWRVLVPPSWLARAS</sequence>
<accession>A0A2U3KDT3</accession>
<dbReference type="EMBL" id="OMOD01000096">
    <property type="protein sequence ID" value="SPF37799.1"/>
    <property type="molecule type" value="Genomic_DNA"/>
</dbReference>
<organism evidence="1 2">
    <name type="scientific">Candidatus Sulfotelmatobacter kueseliae</name>
    <dbReference type="NCBI Taxonomy" id="2042962"/>
    <lineage>
        <taxon>Bacteria</taxon>
        <taxon>Pseudomonadati</taxon>
        <taxon>Acidobacteriota</taxon>
        <taxon>Terriglobia</taxon>
        <taxon>Terriglobales</taxon>
        <taxon>Candidatus Korobacteraceae</taxon>
        <taxon>Candidatus Sulfotelmatobacter</taxon>
    </lineage>
</organism>
<dbReference type="AlphaFoldDB" id="A0A2U3KDT3"/>
<protein>
    <submittedName>
        <fullName evidence="1">Uncharacterized protein</fullName>
    </submittedName>
</protein>
<proteinExistence type="predicted"/>
<evidence type="ECO:0000313" key="1">
    <source>
        <dbReference type="EMBL" id="SPF37799.1"/>
    </source>
</evidence>
<evidence type="ECO:0000313" key="2">
    <source>
        <dbReference type="Proteomes" id="UP000238701"/>
    </source>
</evidence>
<gene>
    <name evidence="1" type="ORF">SBA1_1850002</name>
</gene>